<accession>A0A1Y5T0V9</accession>
<keyword evidence="3" id="KW-1185">Reference proteome</keyword>
<evidence type="ECO:0000259" key="1">
    <source>
        <dbReference type="PROSITE" id="PS51186"/>
    </source>
</evidence>
<feature type="domain" description="N-acetyltransferase" evidence="1">
    <location>
        <begin position="7"/>
        <end position="167"/>
    </location>
</feature>
<evidence type="ECO:0000313" key="3">
    <source>
        <dbReference type="Proteomes" id="UP000193827"/>
    </source>
</evidence>
<dbReference type="InterPro" id="IPR016181">
    <property type="entry name" value="Acyl_CoA_acyltransferase"/>
</dbReference>
<organism evidence="2 3">
    <name type="scientific">Roseovarius litorisediminis</name>
    <dbReference type="NCBI Taxonomy" id="1312363"/>
    <lineage>
        <taxon>Bacteria</taxon>
        <taxon>Pseudomonadati</taxon>
        <taxon>Pseudomonadota</taxon>
        <taxon>Alphaproteobacteria</taxon>
        <taxon>Rhodobacterales</taxon>
        <taxon>Roseobacteraceae</taxon>
        <taxon>Roseovarius</taxon>
    </lineage>
</organism>
<gene>
    <name evidence="2" type="ORF">PEL8287_02783</name>
</gene>
<dbReference type="Gene3D" id="3.40.630.30">
    <property type="match status" value="1"/>
</dbReference>
<dbReference type="Pfam" id="PF00583">
    <property type="entry name" value="Acetyltransf_1"/>
    <property type="match status" value="1"/>
</dbReference>
<dbReference type="InterPro" id="IPR052742">
    <property type="entry name" value="Mito_N-acetyltransferase"/>
</dbReference>
<dbReference type="PANTHER" id="PTHR43138">
    <property type="entry name" value="ACETYLTRANSFERASE, GNAT FAMILY"/>
    <property type="match status" value="1"/>
</dbReference>
<proteinExistence type="predicted"/>
<dbReference type="SUPFAM" id="SSF55729">
    <property type="entry name" value="Acyl-CoA N-acyltransferases (Nat)"/>
    <property type="match status" value="1"/>
</dbReference>
<dbReference type="AlphaFoldDB" id="A0A1Y5T0V9"/>
<evidence type="ECO:0000313" key="2">
    <source>
        <dbReference type="EMBL" id="SLN52685.1"/>
    </source>
</evidence>
<dbReference type="Proteomes" id="UP000193827">
    <property type="component" value="Unassembled WGS sequence"/>
</dbReference>
<dbReference type="CDD" id="cd04301">
    <property type="entry name" value="NAT_SF"/>
    <property type="match status" value="1"/>
</dbReference>
<name>A0A1Y5T0V9_9RHOB</name>
<sequence length="172" mass="18777">MNDRANITIRFARDEDFEALWPILRGVIRAGDTYAYDPDMSCDAAFDLWMKAPRATYVAMIGGKILGTYYIKTNQQGGGAHVCNCGYMVAPTARGQGLAAAMCLHSQDEARAMGYMAMQFNFVVSTNTGAIRLWERLGFETVGRLPLAFNHPTAGLVDALVMSKPLAPQSDA</sequence>
<dbReference type="GO" id="GO:0016747">
    <property type="term" value="F:acyltransferase activity, transferring groups other than amino-acyl groups"/>
    <property type="evidence" value="ECO:0007669"/>
    <property type="project" value="InterPro"/>
</dbReference>
<dbReference type="EMBL" id="FWFL01000007">
    <property type="protein sequence ID" value="SLN52685.1"/>
    <property type="molecule type" value="Genomic_DNA"/>
</dbReference>
<keyword evidence="2" id="KW-0808">Transferase</keyword>
<dbReference type="PANTHER" id="PTHR43138:SF1">
    <property type="entry name" value="N-ACETYLTRANSFERASE ACA1"/>
    <property type="match status" value="1"/>
</dbReference>
<reference evidence="2 3" key="1">
    <citation type="submission" date="2017-03" db="EMBL/GenBank/DDBJ databases">
        <authorList>
            <person name="Afonso C.L."/>
            <person name="Miller P.J."/>
            <person name="Scott M.A."/>
            <person name="Spackman E."/>
            <person name="Goraichik I."/>
            <person name="Dimitrov K.M."/>
            <person name="Suarez D.L."/>
            <person name="Swayne D.E."/>
        </authorList>
    </citation>
    <scope>NUCLEOTIDE SEQUENCE [LARGE SCALE GENOMIC DNA]</scope>
    <source>
        <strain evidence="2 3">CECT 8287</strain>
    </source>
</reference>
<dbReference type="RefSeq" id="WP_085893014.1">
    <property type="nucleotide sequence ID" value="NZ_FWFL01000007.1"/>
</dbReference>
<dbReference type="InterPro" id="IPR000182">
    <property type="entry name" value="GNAT_dom"/>
</dbReference>
<dbReference type="OrthoDB" id="9788300at2"/>
<protein>
    <submittedName>
        <fullName evidence="2">Acetyltransferase (GNAT) family protein</fullName>
    </submittedName>
</protein>
<dbReference type="PROSITE" id="PS51186">
    <property type="entry name" value="GNAT"/>
    <property type="match status" value="1"/>
</dbReference>